<dbReference type="GeneTree" id="ENSGT00950000182946"/>
<sequence>PYTKVSYCTEALVMRLTLQSHFTWDLKKEDLQLDDLCKQLQHNIELALGQRGAVANAYSFLNQEPQGSGSGSGSVHSLDPVSLSLQAKHPVDSSTDLRPEVYGEQGWTFLKFSKSYYPRAIDCFRKALELQPENWEMNTKTVVLPVGVCRADVHLSSDLQNITETYPEELPATKQLRQALETNPDDGVLMSMLALKLLVHRKPQEAQRPDVTTETRRHHRDQTSSTETRPPSTLTIKEDLLRPFLVLIITVLVTNQL</sequence>
<evidence type="ECO:0000256" key="1">
    <source>
        <dbReference type="ARBA" id="ARBA00022737"/>
    </source>
</evidence>
<dbReference type="AlphaFoldDB" id="A0A3B4UP57"/>
<dbReference type="GO" id="GO:0005829">
    <property type="term" value="C:cytosol"/>
    <property type="evidence" value="ECO:0007669"/>
    <property type="project" value="TreeGrafter"/>
</dbReference>
<evidence type="ECO:0000256" key="4">
    <source>
        <dbReference type="SAM" id="MobiDB-lite"/>
    </source>
</evidence>
<evidence type="ECO:0000313" key="6">
    <source>
        <dbReference type="Proteomes" id="UP000261420"/>
    </source>
</evidence>
<feature type="region of interest" description="Disordered" evidence="4">
    <location>
        <begin position="203"/>
        <end position="234"/>
    </location>
</feature>
<dbReference type="InterPro" id="IPR011990">
    <property type="entry name" value="TPR-like_helical_dom_sf"/>
</dbReference>
<dbReference type="PANTHER" id="PTHR10271:SF29">
    <property type="entry name" value="INTERFERON-INDUCED PROTEIN WITH TETRATRICOPEPTIDE REPEATS-RELATED"/>
    <property type="match status" value="1"/>
</dbReference>
<comment type="similarity">
    <text evidence="3">Belongs to the IFIT family.</text>
</comment>
<dbReference type="GO" id="GO:0051607">
    <property type="term" value="P:defense response to virus"/>
    <property type="evidence" value="ECO:0007669"/>
    <property type="project" value="TreeGrafter"/>
</dbReference>
<reference evidence="5" key="1">
    <citation type="submission" date="2025-08" db="UniProtKB">
        <authorList>
            <consortium name="Ensembl"/>
        </authorList>
    </citation>
    <scope>IDENTIFICATION</scope>
</reference>
<dbReference type="STRING" id="41447.ENSSDUP00000020456"/>
<dbReference type="PANTHER" id="PTHR10271">
    <property type="entry name" value="INTERFERON-INDUCED PROTEIN WITH TETRATRICOPEPTIDE REPEATS"/>
    <property type="match status" value="1"/>
</dbReference>
<protein>
    <submittedName>
        <fullName evidence="5">Uncharacterized protein</fullName>
    </submittedName>
</protein>
<evidence type="ECO:0000313" key="5">
    <source>
        <dbReference type="Ensembl" id="ENSSDUP00000020456.1"/>
    </source>
</evidence>
<evidence type="ECO:0000256" key="2">
    <source>
        <dbReference type="ARBA" id="ARBA00022803"/>
    </source>
</evidence>
<accession>A0A3B4UP57</accession>
<feature type="compositionally biased region" description="Polar residues" evidence="4">
    <location>
        <begin position="223"/>
        <end position="234"/>
    </location>
</feature>
<reference evidence="5" key="2">
    <citation type="submission" date="2025-09" db="UniProtKB">
        <authorList>
            <consortium name="Ensembl"/>
        </authorList>
    </citation>
    <scope>IDENTIFICATION</scope>
</reference>
<dbReference type="Gene3D" id="1.25.40.10">
    <property type="entry name" value="Tetratricopeptide repeat domain"/>
    <property type="match status" value="2"/>
</dbReference>
<proteinExistence type="inferred from homology"/>
<keyword evidence="2" id="KW-0802">TPR repeat</keyword>
<evidence type="ECO:0000256" key="3">
    <source>
        <dbReference type="ARBA" id="ARBA00038336"/>
    </source>
</evidence>
<organism evidence="5 6">
    <name type="scientific">Seriola dumerili</name>
    <name type="common">Greater amberjack</name>
    <name type="synonym">Caranx dumerili</name>
    <dbReference type="NCBI Taxonomy" id="41447"/>
    <lineage>
        <taxon>Eukaryota</taxon>
        <taxon>Metazoa</taxon>
        <taxon>Chordata</taxon>
        <taxon>Craniata</taxon>
        <taxon>Vertebrata</taxon>
        <taxon>Euteleostomi</taxon>
        <taxon>Actinopterygii</taxon>
        <taxon>Neopterygii</taxon>
        <taxon>Teleostei</taxon>
        <taxon>Neoteleostei</taxon>
        <taxon>Acanthomorphata</taxon>
        <taxon>Carangaria</taxon>
        <taxon>Carangiformes</taxon>
        <taxon>Carangidae</taxon>
        <taxon>Seriola</taxon>
    </lineage>
</organism>
<name>A0A3B4UP57_SERDU</name>
<feature type="compositionally biased region" description="Basic and acidic residues" evidence="4">
    <location>
        <begin position="203"/>
        <end position="215"/>
    </location>
</feature>
<keyword evidence="1" id="KW-0677">Repeat</keyword>
<keyword evidence="6" id="KW-1185">Reference proteome</keyword>
<dbReference type="Proteomes" id="UP000261420">
    <property type="component" value="Unplaced"/>
</dbReference>
<dbReference type="Ensembl" id="ENSSDUT00000020825.1">
    <property type="protein sequence ID" value="ENSSDUP00000020456.1"/>
    <property type="gene ID" value="ENSSDUG00000014880.1"/>
</dbReference>
<dbReference type="SUPFAM" id="SSF48452">
    <property type="entry name" value="TPR-like"/>
    <property type="match status" value="1"/>
</dbReference>